<evidence type="ECO:0000313" key="2">
    <source>
        <dbReference type="EMBL" id="CAF4550395.1"/>
    </source>
</evidence>
<dbReference type="EMBL" id="CAJOBO010005762">
    <property type="protein sequence ID" value="CAF4550395.1"/>
    <property type="molecule type" value="Genomic_DNA"/>
</dbReference>
<evidence type="ECO:0000313" key="3">
    <source>
        <dbReference type="EMBL" id="CAF4652172.1"/>
    </source>
</evidence>
<feature type="chain" id="PRO_5036416682" evidence="1">
    <location>
        <begin position="25"/>
        <end position="48"/>
    </location>
</feature>
<sequence>MKFTVAITCLLLIYSCLYRHFADGNSEYEQVAQRYLAKTGLKIPANGE</sequence>
<dbReference type="Proteomes" id="UP000663848">
    <property type="component" value="Unassembled WGS sequence"/>
</dbReference>
<feature type="non-terminal residue" evidence="2">
    <location>
        <position position="48"/>
    </location>
</feature>
<protein>
    <submittedName>
        <fullName evidence="2">Uncharacterized protein</fullName>
    </submittedName>
</protein>
<name>A0A820Z019_9BILA</name>
<dbReference type="Proteomes" id="UP000663862">
    <property type="component" value="Unassembled WGS sequence"/>
</dbReference>
<reference evidence="2" key="1">
    <citation type="submission" date="2021-02" db="EMBL/GenBank/DDBJ databases">
        <authorList>
            <person name="Nowell W R."/>
        </authorList>
    </citation>
    <scope>NUCLEOTIDE SEQUENCE</scope>
</reference>
<dbReference type="AlphaFoldDB" id="A0A820Z019"/>
<organism evidence="2 5">
    <name type="scientific">Rotaria socialis</name>
    <dbReference type="NCBI Taxonomy" id="392032"/>
    <lineage>
        <taxon>Eukaryota</taxon>
        <taxon>Metazoa</taxon>
        <taxon>Spiralia</taxon>
        <taxon>Gnathifera</taxon>
        <taxon>Rotifera</taxon>
        <taxon>Eurotatoria</taxon>
        <taxon>Bdelloidea</taxon>
        <taxon>Philodinida</taxon>
        <taxon>Philodinidae</taxon>
        <taxon>Rotaria</taxon>
    </lineage>
</organism>
<evidence type="ECO:0000313" key="4">
    <source>
        <dbReference type="EMBL" id="CAF4876723.1"/>
    </source>
</evidence>
<comment type="caution">
    <text evidence="2">The sequence shown here is derived from an EMBL/GenBank/DDBJ whole genome shotgun (WGS) entry which is preliminary data.</text>
</comment>
<feature type="signal peptide" evidence="1">
    <location>
        <begin position="1"/>
        <end position="24"/>
    </location>
</feature>
<evidence type="ECO:0000313" key="5">
    <source>
        <dbReference type="Proteomes" id="UP000663851"/>
    </source>
</evidence>
<keyword evidence="1" id="KW-0732">Signal</keyword>
<evidence type="ECO:0000256" key="1">
    <source>
        <dbReference type="SAM" id="SignalP"/>
    </source>
</evidence>
<dbReference type="EMBL" id="CAJOBQ010005222">
    <property type="protein sequence ID" value="CAF4652172.1"/>
    <property type="molecule type" value="Genomic_DNA"/>
</dbReference>
<gene>
    <name evidence="2" type="ORF">HFQ381_LOCUS30843</name>
    <name evidence="4" type="ORF">QYT958_LOCUS29056</name>
    <name evidence="3" type="ORF">TSG867_LOCUS30842</name>
</gene>
<dbReference type="PROSITE" id="PS51257">
    <property type="entry name" value="PROKAR_LIPOPROTEIN"/>
    <property type="match status" value="1"/>
</dbReference>
<dbReference type="EMBL" id="CAJOBR010008264">
    <property type="protein sequence ID" value="CAF4876723.1"/>
    <property type="molecule type" value="Genomic_DNA"/>
</dbReference>
<dbReference type="Proteomes" id="UP000663851">
    <property type="component" value="Unassembled WGS sequence"/>
</dbReference>
<accession>A0A820Z019</accession>
<proteinExistence type="predicted"/>